<feature type="domain" description="Fibronectin type-III" evidence="1">
    <location>
        <begin position="449"/>
        <end position="535"/>
    </location>
</feature>
<dbReference type="EMBL" id="AQGV01000012">
    <property type="protein sequence ID" value="MBE0368095.1"/>
    <property type="molecule type" value="Genomic_DNA"/>
</dbReference>
<dbReference type="InterPro" id="IPR050713">
    <property type="entry name" value="RTP_Phos/Ushers"/>
</dbReference>
<organism evidence="2 3">
    <name type="scientific">Pseudoalteromonas aurantia 208</name>
    <dbReference type="NCBI Taxonomy" id="1314867"/>
    <lineage>
        <taxon>Bacteria</taxon>
        <taxon>Pseudomonadati</taxon>
        <taxon>Pseudomonadota</taxon>
        <taxon>Gammaproteobacteria</taxon>
        <taxon>Alteromonadales</taxon>
        <taxon>Pseudoalteromonadaceae</taxon>
        <taxon>Pseudoalteromonas</taxon>
    </lineage>
</organism>
<evidence type="ECO:0000313" key="2">
    <source>
        <dbReference type="EMBL" id="MBE0368095.1"/>
    </source>
</evidence>
<accession>A0ABR9EAW3</accession>
<gene>
    <name evidence="2" type="ORF">PAUR_a1618</name>
</gene>
<dbReference type="Proteomes" id="UP000615755">
    <property type="component" value="Unassembled WGS sequence"/>
</dbReference>
<dbReference type="Gene3D" id="2.60.40.10">
    <property type="entry name" value="Immunoglobulins"/>
    <property type="match status" value="5"/>
</dbReference>
<feature type="domain" description="Fibronectin type-III" evidence="1">
    <location>
        <begin position="550"/>
        <end position="748"/>
    </location>
</feature>
<evidence type="ECO:0000313" key="3">
    <source>
        <dbReference type="Proteomes" id="UP000615755"/>
    </source>
</evidence>
<dbReference type="SUPFAM" id="SSF49265">
    <property type="entry name" value="Fibronectin type III"/>
    <property type="match status" value="3"/>
</dbReference>
<dbReference type="RefSeq" id="WP_192507427.1">
    <property type="nucleotide sequence ID" value="NZ_AQGV01000012.1"/>
</dbReference>
<protein>
    <recommendedName>
        <fullName evidence="1">Fibronectin type-III domain-containing protein</fullName>
    </recommendedName>
</protein>
<dbReference type="PANTHER" id="PTHR46957:SF3">
    <property type="entry name" value="CYTOKINE RECEPTOR"/>
    <property type="match status" value="1"/>
</dbReference>
<dbReference type="PANTHER" id="PTHR46957">
    <property type="entry name" value="CYTOKINE RECEPTOR"/>
    <property type="match status" value="1"/>
</dbReference>
<dbReference type="SMART" id="SM00060">
    <property type="entry name" value="FN3"/>
    <property type="match status" value="4"/>
</dbReference>
<evidence type="ECO:0000259" key="1">
    <source>
        <dbReference type="SMART" id="SM00060"/>
    </source>
</evidence>
<comment type="caution">
    <text evidence="2">The sequence shown here is derived from an EMBL/GenBank/DDBJ whole genome shotgun (WGS) entry which is preliminary data.</text>
</comment>
<feature type="domain" description="Fibronectin type-III" evidence="1">
    <location>
        <begin position="763"/>
        <end position="960"/>
    </location>
</feature>
<reference evidence="2 3" key="1">
    <citation type="submission" date="2015-03" db="EMBL/GenBank/DDBJ databases">
        <title>Genome sequence of Pseudoalteromonas aurantia.</title>
        <authorList>
            <person name="Xie B.-B."/>
            <person name="Rong J.-C."/>
            <person name="Qin Q.-L."/>
            <person name="Zhang Y.-Z."/>
        </authorList>
    </citation>
    <scope>NUCLEOTIDE SEQUENCE [LARGE SCALE GENOMIC DNA]</scope>
    <source>
        <strain evidence="2 3">208</strain>
    </source>
</reference>
<name>A0ABR9EAW3_9GAMM</name>
<dbReference type="InterPro" id="IPR013783">
    <property type="entry name" value="Ig-like_fold"/>
</dbReference>
<feature type="domain" description="Fibronectin type-III" evidence="1">
    <location>
        <begin position="351"/>
        <end position="426"/>
    </location>
</feature>
<keyword evidence="3" id="KW-1185">Reference proteome</keyword>
<dbReference type="InterPro" id="IPR003961">
    <property type="entry name" value="FN3_dom"/>
</dbReference>
<proteinExistence type="predicted"/>
<dbReference type="InterPro" id="IPR036116">
    <property type="entry name" value="FN3_sf"/>
</dbReference>
<sequence length="1185" mass="132646">MSSAYASKSWLPIAAYNLLDERLEQPAKPANTRHEWDKYSTTFDINAQGQRVLTWYAQANVTQYKVRYKVAGNKWQEVIVTDNQFILPDDITGDVEFRVVGCSSAQLCQDYANQVTVKLSSAGDNTPAYLSLPQVIDAGQPFQISWANVPNAAMYRIQRSTAMSGHYTQAFEGNWAYGDTAQSFDHPSLPDGKYCFKVNGVDAQGSMLASSQAICTYVGHRPLAAPSGLTQQVLEIGTYELSWHDVPGAVEYEIERETYQPPLARTFTNLQLRLQSVLLNNSTLNQDTPSSDTQWKKVARIQNNTFEQTHTIDTFDLHGQQNYRVKACDSKNQCTQARPLSYQVPIAHVVNGQPSNLNATRGSGHQINVTWDKVDDADYYTVMMSRTGSSWEARHANIVDNKFTTTPSLSGEYNFRVEACIKARNNDFCAHPVSTKQSVAVWISGGEGRTPAFFNVLKQVEPQGKIEVSWKQPPYASSYPVKRYEVQGELIGEIKDPYSLESDGYFRLIRDASKLAAGREYCYKVRARFTNNTVGPYAATQCAVVGSKRYEAVQDFRIDQITGKDFKISWKAPVNTAGDPPVKYLLEQQVYTSEIVLWQPVHYGAATEITQQFSDFHKFYYQRIPHMAYRVSACDAQGVCGDHKRVFYRNFNPSAYLDAPSSAHLTPACMDVKAKGNYTTEIKWCESQALNVASYELYGELLNRVSEHPATSLTKDLQGLVTVERNELEPGREYCYKVRAKMTDGSVSAFTPKQCVTVGNKAFEAVPNFTHKMESSNQVALSWGKPTTGTPDLYLLEQQVMQSNGNIAWQAVYYGSQTSYIHQLNDFHKYHATKLSQRTYRVSACTKAGICGDFAKTIEWGIDKLTYLTQPLSKHLTPSCFNVPDRVEAGQKIPVLWCESQALGVKEYELAGELSSIIEVHPTSNLPLIRQTLVGVERGPLDKGREYCYKVRAVYNNGEKSQFTETQCTIVDKVVFEKPAEFYSTQVPDKQNEYALTWSILTGANSYQLERMVDVGVWQTADCKNMVEKVVNYITYKTCNVTASKADYAPGWDSVVYRVAACDKVNTCGNFARARIYDVTDFEFSTTGKTLSWPVFAGATSYMIEDAACTTNCADYANLSWQLLTTLSGNQHSYTLPSGSAGAYRIKVCFSDGSCSSWIYSIEQKKATIFIHTDLLGSPVAETQG</sequence>